<accession>A0A4U2ZWH7</accession>
<dbReference type="RefSeq" id="WP_137059526.1">
    <property type="nucleotide sequence ID" value="NZ_SZOD01001232.1"/>
</dbReference>
<feature type="domain" description="RNA polymerase sigma factor 70 region 4 type 2" evidence="5">
    <location>
        <begin position="59"/>
        <end position="108"/>
    </location>
</feature>
<dbReference type="InterPro" id="IPR013325">
    <property type="entry name" value="RNA_pol_sigma_r2"/>
</dbReference>
<dbReference type="Gene3D" id="1.10.10.10">
    <property type="entry name" value="Winged helix-like DNA-binding domain superfamily/Winged helix DNA-binding domain"/>
    <property type="match status" value="1"/>
</dbReference>
<evidence type="ECO:0000313" key="7">
    <source>
        <dbReference type="Proteomes" id="UP000305524"/>
    </source>
</evidence>
<keyword evidence="3" id="KW-0731">Sigma factor</keyword>
<dbReference type="PANTHER" id="PTHR43133">
    <property type="entry name" value="RNA POLYMERASE ECF-TYPE SIGMA FACTO"/>
    <property type="match status" value="1"/>
</dbReference>
<comment type="similarity">
    <text evidence="1">Belongs to the sigma-70 factor family. ECF subfamily.</text>
</comment>
<gene>
    <name evidence="6" type="ORF">FC701_33045</name>
</gene>
<keyword evidence="2" id="KW-0805">Transcription regulation</keyword>
<dbReference type="InterPro" id="IPR013249">
    <property type="entry name" value="RNA_pol_sigma70_r4_t2"/>
</dbReference>
<dbReference type="InterPro" id="IPR013324">
    <property type="entry name" value="RNA_pol_sigma_r3/r4-like"/>
</dbReference>
<dbReference type="GO" id="GO:0003677">
    <property type="term" value="F:DNA binding"/>
    <property type="evidence" value="ECO:0007669"/>
    <property type="project" value="InterPro"/>
</dbReference>
<keyword evidence="4" id="KW-0804">Transcription</keyword>
<dbReference type="GO" id="GO:0006352">
    <property type="term" value="P:DNA-templated transcription initiation"/>
    <property type="evidence" value="ECO:0007669"/>
    <property type="project" value="InterPro"/>
</dbReference>
<dbReference type="EMBL" id="SZOD01001232">
    <property type="protein sequence ID" value="TKI78972.1"/>
    <property type="molecule type" value="Genomic_DNA"/>
</dbReference>
<evidence type="ECO:0000313" key="6">
    <source>
        <dbReference type="EMBL" id="TKI78972.1"/>
    </source>
</evidence>
<evidence type="ECO:0000256" key="4">
    <source>
        <dbReference type="ARBA" id="ARBA00023163"/>
    </source>
</evidence>
<dbReference type="InterPro" id="IPR036388">
    <property type="entry name" value="WH-like_DNA-bd_sf"/>
</dbReference>
<organism evidence="6 7">
    <name type="scientific">Bacillus mycoides</name>
    <dbReference type="NCBI Taxonomy" id="1405"/>
    <lineage>
        <taxon>Bacteria</taxon>
        <taxon>Bacillati</taxon>
        <taxon>Bacillota</taxon>
        <taxon>Bacilli</taxon>
        <taxon>Bacillales</taxon>
        <taxon>Bacillaceae</taxon>
        <taxon>Bacillus</taxon>
        <taxon>Bacillus cereus group</taxon>
    </lineage>
</organism>
<proteinExistence type="inferred from homology"/>
<dbReference type="SUPFAM" id="SSF88659">
    <property type="entry name" value="Sigma3 and sigma4 domains of RNA polymerase sigma factors"/>
    <property type="match status" value="1"/>
</dbReference>
<feature type="non-terminal residue" evidence="6">
    <location>
        <position position="1"/>
    </location>
</feature>
<dbReference type="InterPro" id="IPR014284">
    <property type="entry name" value="RNA_pol_sigma-70_dom"/>
</dbReference>
<protein>
    <submittedName>
        <fullName evidence="6">Sigma-70 family RNA polymerase sigma factor</fullName>
    </submittedName>
</protein>
<reference evidence="6 7" key="1">
    <citation type="journal article" date="2019" name="Environ. Microbiol.">
        <title>An active ?-lactamase is a part of an orchestrated cell wall stress resistance network of Bacillus subtilis and related rhizosphere species.</title>
        <authorList>
            <person name="Bucher T."/>
            <person name="Keren-Paz A."/>
            <person name="Hausser J."/>
            <person name="Olender T."/>
            <person name="Cytryn E."/>
            <person name="Kolodkin-Gal I."/>
        </authorList>
    </citation>
    <scope>NUCLEOTIDE SEQUENCE [LARGE SCALE GENOMIC DNA]</scope>
    <source>
        <strain evidence="6 7">I186</strain>
    </source>
</reference>
<dbReference type="GO" id="GO:0016987">
    <property type="term" value="F:sigma factor activity"/>
    <property type="evidence" value="ECO:0007669"/>
    <property type="project" value="UniProtKB-KW"/>
</dbReference>
<dbReference type="InterPro" id="IPR039425">
    <property type="entry name" value="RNA_pol_sigma-70-like"/>
</dbReference>
<dbReference type="Proteomes" id="UP000305524">
    <property type="component" value="Unassembled WGS sequence"/>
</dbReference>
<dbReference type="Pfam" id="PF08281">
    <property type="entry name" value="Sigma70_r4_2"/>
    <property type="match status" value="1"/>
</dbReference>
<dbReference type="CDD" id="cd06171">
    <property type="entry name" value="Sigma70_r4"/>
    <property type="match status" value="1"/>
</dbReference>
<dbReference type="NCBIfam" id="TIGR02937">
    <property type="entry name" value="sigma70-ECF"/>
    <property type="match status" value="1"/>
</dbReference>
<dbReference type="AlphaFoldDB" id="A0A4U2ZWH7"/>
<sequence length="118" mass="13682">FRKESSIKTWILKITRNTAINYLKSSYFKRISLVGFFSDDKQSPSAEQEFFNQEEMNDVWDVVLKLPKKHREILILDAKYELSYEEMAETLGVSIGTVKSRLSRARSKVSKLIGEGRS</sequence>
<dbReference type="SUPFAM" id="SSF88946">
    <property type="entry name" value="Sigma2 domain of RNA polymerase sigma factors"/>
    <property type="match status" value="1"/>
</dbReference>
<evidence type="ECO:0000256" key="1">
    <source>
        <dbReference type="ARBA" id="ARBA00010641"/>
    </source>
</evidence>
<evidence type="ECO:0000256" key="3">
    <source>
        <dbReference type="ARBA" id="ARBA00023082"/>
    </source>
</evidence>
<evidence type="ECO:0000259" key="5">
    <source>
        <dbReference type="Pfam" id="PF08281"/>
    </source>
</evidence>
<dbReference type="PANTHER" id="PTHR43133:SF46">
    <property type="entry name" value="RNA POLYMERASE SIGMA-70 FACTOR ECF SUBFAMILY"/>
    <property type="match status" value="1"/>
</dbReference>
<comment type="caution">
    <text evidence="6">The sequence shown here is derived from an EMBL/GenBank/DDBJ whole genome shotgun (WGS) entry which is preliminary data.</text>
</comment>
<name>A0A4U2ZWH7_BACMY</name>
<evidence type="ECO:0000256" key="2">
    <source>
        <dbReference type="ARBA" id="ARBA00023015"/>
    </source>
</evidence>
<feature type="non-terminal residue" evidence="6">
    <location>
        <position position="118"/>
    </location>
</feature>